<dbReference type="PRINTS" id="PR00344">
    <property type="entry name" value="BCTRLSENSOR"/>
</dbReference>
<dbReference type="GO" id="GO:0005524">
    <property type="term" value="F:ATP binding"/>
    <property type="evidence" value="ECO:0007669"/>
    <property type="project" value="UniProtKB-KW"/>
</dbReference>
<dbReference type="AlphaFoldDB" id="A0A3D8GNJ7"/>
<dbReference type="Proteomes" id="UP000257144">
    <property type="component" value="Unassembled WGS sequence"/>
</dbReference>
<evidence type="ECO:0000256" key="5">
    <source>
        <dbReference type="ARBA" id="ARBA00022741"/>
    </source>
</evidence>
<dbReference type="GO" id="GO:0000155">
    <property type="term" value="F:phosphorelay sensor kinase activity"/>
    <property type="evidence" value="ECO:0007669"/>
    <property type="project" value="InterPro"/>
</dbReference>
<feature type="domain" description="Histidine kinase" evidence="9">
    <location>
        <begin position="146"/>
        <end position="357"/>
    </location>
</feature>
<dbReference type="PROSITE" id="PS50109">
    <property type="entry name" value="HIS_KIN"/>
    <property type="match status" value="1"/>
</dbReference>
<dbReference type="PANTHER" id="PTHR43065:SF10">
    <property type="entry name" value="PEROXIDE STRESS-ACTIVATED HISTIDINE KINASE MAK3"/>
    <property type="match status" value="1"/>
</dbReference>
<dbReference type="Gene3D" id="1.10.287.130">
    <property type="match status" value="1"/>
</dbReference>
<dbReference type="SMART" id="SM00388">
    <property type="entry name" value="HisKA"/>
    <property type="match status" value="1"/>
</dbReference>
<evidence type="ECO:0000256" key="2">
    <source>
        <dbReference type="ARBA" id="ARBA00012438"/>
    </source>
</evidence>
<keyword evidence="11" id="KW-1185">Reference proteome</keyword>
<dbReference type="EMBL" id="QNQT01000008">
    <property type="protein sequence ID" value="RDU35851.1"/>
    <property type="molecule type" value="Genomic_DNA"/>
</dbReference>
<dbReference type="InterPro" id="IPR005467">
    <property type="entry name" value="His_kinase_dom"/>
</dbReference>
<keyword evidence="7" id="KW-0067">ATP-binding</keyword>
<dbReference type="Gene3D" id="3.30.565.10">
    <property type="entry name" value="Histidine kinase-like ATPase, C-terminal domain"/>
    <property type="match status" value="1"/>
</dbReference>
<gene>
    <name evidence="10" type="ORF">DRW41_17115</name>
</gene>
<dbReference type="SUPFAM" id="SSF55874">
    <property type="entry name" value="ATPase domain of HSP90 chaperone/DNA topoisomerase II/histidine kinase"/>
    <property type="match status" value="1"/>
</dbReference>
<dbReference type="InterPro" id="IPR036097">
    <property type="entry name" value="HisK_dim/P_sf"/>
</dbReference>
<accession>A0A3D8GNJ7</accession>
<protein>
    <recommendedName>
        <fullName evidence="2">histidine kinase</fullName>
        <ecNumber evidence="2">2.7.13.3</ecNumber>
    </recommendedName>
</protein>
<name>A0A3D8GNJ7_9BACI</name>
<dbReference type="InterPro" id="IPR004358">
    <property type="entry name" value="Sig_transdc_His_kin-like_C"/>
</dbReference>
<keyword evidence="4" id="KW-0808">Transferase</keyword>
<comment type="caution">
    <text evidence="10">The sequence shown here is derived from an EMBL/GenBank/DDBJ whole genome shotgun (WGS) entry which is preliminary data.</text>
</comment>
<evidence type="ECO:0000256" key="6">
    <source>
        <dbReference type="ARBA" id="ARBA00022777"/>
    </source>
</evidence>
<dbReference type="InterPro" id="IPR003594">
    <property type="entry name" value="HATPase_dom"/>
</dbReference>
<keyword evidence="8" id="KW-0902">Two-component regulatory system</keyword>
<sequence length="361" mass="40225">MLIEIANFPFPCFILDHNLIIQKASPSAINRFPAIQQPFFDIMDPGFYNDARAFFRSSISDGPIVLALNDKNMEKHYYRVYKSHGREGKILSYCIPITDTEAELNSGMAWRDRQTLDANLTSLHQKIDEMRALNIAREDTGKLAAGIAHEIRNPLTIVKGFLQLLRPELDELGKGKYASVAIEEINRANKIISEFLSVSKHTSNEKTNTSINQLVKEVILLYESECILKDISLGTSLAKGDFLYMLNASQIKQVLINILKNAMEALESVEHASRREITIFTKTENDAYVIGIQDSGCGIEPETISQLFSPFFSTKPNGNGLGLNICKKIIEEHGASVHVESKVGKGSLFSILFPISVPVCS</sequence>
<evidence type="ECO:0000313" key="11">
    <source>
        <dbReference type="Proteomes" id="UP000257144"/>
    </source>
</evidence>
<dbReference type="InterPro" id="IPR036890">
    <property type="entry name" value="HATPase_C_sf"/>
</dbReference>
<dbReference type="Pfam" id="PF00512">
    <property type="entry name" value="HisKA"/>
    <property type="match status" value="1"/>
</dbReference>
<dbReference type="InterPro" id="IPR003661">
    <property type="entry name" value="HisK_dim/P_dom"/>
</dbReference>
<dbReference type="PANTHER" id="PTHR43065">
    <property type="entry name" value="SENSOR HISTIDINE KINASE"/>
    <property type="match status" value="1"/>
</dbReference>
<evidence type="ECO:0000256" key="1">
    <source>
        <dbReference type="ARBA" id="ARBA00000085"/>
    </source>
</evidence>
<evidence type="ECO:0000256" key="7">
    <source>
        <dbReference type="ARBA" id="ARBA00022840"/>
    </source>
</evidence>
<reference evidence="10 11" key="1">
    <citation type="submission" date="2018-07" db="EMBL/GenBank/DDBJ databases">
        <title>Bacillus sp. YLB-04 draft genome sequence.</title>
        <authorList>
            <person name="Yu L."/>
            <person name="Tang X."/>
        </authorList>
    </citation>
    <scope>NUCLEOTIDE SEQUENCE [LARGE SCALE GENOMIC DNA]</scope>
    <source>
        <strain evidence="10 11">YLB-04</strain>
    </source>
</reference>
<evidence type="ECO:0000256" key="4">
    <source>
        <dbReference type="ARBA" id="ARBA00022679"/>
    </source>
</evidence>
<dbReference type="CDD" id="cd00082">
    <property type="entry name" value="HisKA"/>
    <property type="match status" value="1"/>
</dbReference>
<organism evidence="10 11">
    <name type="scientific">Neobacillus piezotolerans</name>
    <dbReference type="NCBI Taxonomy" id="2259171"/>
    <lineage>
        <taxon>Bacteria</taxon>
        <taxon>Bacillati</taxon>
        <taxon>Bacillota</taxon>
        <taxon>Bacilli</taxon>
        <taxon>Bacillales</taxon>
        <taxon>Bacillaceae</taxon>
        <taxon>Neobacillus</taxon>
    </lineage>
</organism>
<dbReference type="OrthoDB" id="9815750at2"/>
<dbReference type="Pfam" id="PF02518">
    <property type="entry name" value="HATPase_c"/>
    <property type="match status" value="1"/>
</dbReference>
<evidence type="ECO:0000256" key="3">
    <source>
        <dbReference type="ARBA" id="ARBA00022553"/>
    </source>
</evidence>
<dbReference type="EC" id="2.7.13.3" evidence="2"/>
<evidence type="ECO:0000313" key="10">
    <source>
        <dbReference type="EMBL" id="RDU35851.1"/>
    </source>
</evidence>
<keyword evidence="6" id="KW-0418">Kinase</keyword>
<keyword evidence="5" id="KW-0547">Nucleotide-binding</keyword>
<comment type="catalytic activity">
    <reaction evidence="1">
        <text>ATP + protein L-histidine = ADP + protein N-phospho-L-histidine.</text>
        <dbReference type="EC" id="2.7.13.3"/>
    </reaction>
</comment>
<evidence type="ECO:0000259" key="9">
    <source>
        <dbReference type="PROSITE" id="PS50109"/>
    </source>
</evidence>
<dbReference type="SUPFAM" id="SSF47384">
    <property type="entry name" value="Homodimeric domain of signal transducing histidine kinase"/>
    <property type="match status" value="1"/>
</dbReference>
<keyword evidence="3" id="KW-0597">Phosphoprotein</keyword>
<dbReference type="SMART" id="SM00387">
    <property type="entry name" value="HATPase_c"/>
    <property type="match status" value="1"/>
</dbReference>
<evidence type="ECO:0000256" key="8">
    <source>
        <dbReference type="ARBA" id="ARBA00023012"/>
    </source>
</evidence>
<proteinExistence type="predicted"/>